<feature type="compositionally biased region" description="Acidic residues" evidence="6">
    <location>
        <begin position="438"/>
        <end position="458"/>
    </location>
</feature>
<keyword evidence="5" id="KW-0539">Nucleus</keyword>
<dbReference type="GO" id="GO:0005737">
    <property type="term" value="C:cytoplasm"/>
    <property type="evidence" value="ECO:0007669"/>
    <property type="project" value="UniProtKB-SubCell"/>
</dbReference>
<dbReference type="InterPro" id="IPR000717">
    <property type="entry name" value="PCI_dom"/>
</dbReference>
<evidence type="ECO:0000256" key="4">
    <source>
        <dbReference type="ARBA" id="ARBA00022790"/>
    </source>
</evidence>
<comment type="caution">
    <text evidence="8">The sequence shown here is derived from an EMBL/GenBank/DDBJ whole genome shotgun (WGS) entry which is preliminary data.</text>
</comment>
<keyword evidence="4" id="KW-0736">Signalosome</keyword>
<protein>
    <submittedName>
        <fullName evidence="8">COP9 signalosome complex subunit 1</fullName>
    </submittedName>
</protein>
<evidence type="ECO:0000256" key="6">
    <source>
        <dbReference type="SAM" id="MobiDB-lite"/>
    </source>
</evidence>
<dbReference type="GO" id="GO:0008180">
    <property type="term" value="C:COP9 signalosome"/>
    <property type="evidence" value="ECO:0007669"/>
    <property type="project" value="UniProtKB-KW"/>
</dbReference>
<organism evidence="8 9">
    <name type="scientific">Fistulifera solaris</name>
    <name type="common">Oleaginous diatom</name>
    <dbReference type="NCBI Taxonomy" id="1519565"/>
    <lineage>
        <taxon>Eukaryota</taxon>
        <taxon>Sar</taxon>
        <taxon>Stramenopiles</taxon>
        <taxon>Ochrophyta</taxon>
        <taxon>Bacillariophyta</taxon>
        <taxon>Bacillariophyceae</taxon>
        <taxon>Bacillariophycidae</taxon>
        <taxon>Naviculales</taxon>
        <taxon>Naviculaceae</taxon>
        <taxon>Fistulifera</taxon>
    </lineage>
</organism>
<keyword evidence="9" id="KW-1185">Reference proteome</keyword>
<dbReference type="InterPro" id="IPR019585">
    <property type="entry name" value="Rpn7/CSN1"/>
</dbReference>
<evidence type="ECO:0000259" key="7">
    <source>
        <dbReference type="PROSITE" id="PS50250"/>
    </source>
</evidence>
<dbReference type="Proteomes" id="UP000198406">
    <property type="component" value="Unassembled WGS sequence"/>
</dbReference>
<feature type="region of interest" description="Disordered" evidence="6">
    <location>
        <begin position="435"/>
        <end position="458"/>
    </location>
</feature>
<feature type="domain" description="PCI" evidence="7">
    <location>
        <begin position="191"/>
        <end position="381"/>
    </location>
</feature>
<proteinExistence type="predicted"/>
<dbReference type="OrthoDB" id="422427at2759"/>
<dbReference type="PROSITE" id="PS50250">
    <property type="entry name" value="PCI"/>
    <property type="match status" value="1"/>
</dbReference>
<dbReference type="Pfam" id="PF01399">
    <property type="entry name" value="PCI"/>
    <property type="match status" value="1"/>
</dbReference>
<dbReference type="InterPro" id="IPR045135">
    <property type="entry name" value="Rpn7_N"/>
</dbReference>
<name>A0A1Z5JZM0_FISSO</name>
<evidence type="ECO:0000313" key="8">
    <source>
        <dbReference type="EMBL" id="GAX19349.1"/>
    </source>
</evidence>
<sequence length="458" mass="52168">MFDLEASIISRYQGEARLQRLLWVATEASPDVRQAALPLAKEYAQHLGNIRRFQETCHLLQQNDDAWVNHRMLQNRQDREILMQRLSVAQAHLNKEAIRVAYLALAEHDTQTGELREALHSAVRAKDYCTNRSHTAVVSLYVLQIALYQQNYKTVQDYSNKLQHILNQVETAVKYKVLIATGLERLAAHEYTSAANKFVEALYCAMEHSSVEGNEHLSWNDVLAPEDVALFAAFLSLAANASRDSLIQLAEHPEALDLIPIAREILLQFAQRTNYKATWQLLEQHLFPALKLDLYLGLHFETLKQHIREKCLLQYWKSYERVELSALAEHMGPGLVPPEQCTDLCVSLIQRRLFPTDTRINLQDGVLVRVPVESVMEKTQRRLNSATERTLNDTYAMMIRLACVDHNLVIAHSHGRKQRGGGWAGLAPAAGSVVFDEEKSDEEVEEPMEDAINPEDLY</sequence>
<keyword evidence="3" id="KW-0963">Cytoplasm</keyword>
<evidence type="ECO:0000256" key="5">
    <source>
        <dbReference type="ARBA" id="ARBA00023242"/>
    </source>
</evidence>
<dbReference type="PANTHER" id="PTHR14145:SF2">
    <property type="entry name" value="COP9 SIGNALOSOME COMPLEX SUBUNIT 1"/>
    <property type="match status" value="1"/>
</dbReference>
<dbReference type="Pfam" id="PF10602">
    <property type="entry name" value="RPN7"/>
    <property type="match status" value="1"/>
</dbReference>
<dbReference type="InParanoid" id="A0A1Z5JZM0"/>
<dbReference type="EMBL" id="BDSP01000136">
    <property type="protein sequence ID" value="GAX19349.1"/>
    <property type="molecule type" value="Genomic_DNA"/>
</dbReference>
<evidence type="ECO:0000256" key="1">
    <source>
        <dbReference type="ARBA" id="ARBA00004123"/>
    </source>
</evidence>
<evidence type="ECO:0000313" key="9">
    <source>
        <dbReference type="Proteomes" id="UP000198406"/>
    </source>
</evidence>
<evidence type="ECO:0000256" key="2">
    <source>
        <dbReference type="ARBA" id="ARBA00004496"/>
    </source>
</evidence>
<accession>A0A1Z5JZM0</accession>
<dbReference type="PANTHER" id="PTHR14145">
    <property type="entry name" value="26S PROTESOME SUBUNIT 6"/>
    <property type="match status" value="1"/>
</dbReference>
<reference evidence="8 9" key="1">
    <citation type="journal article" date="2015" name="Plant Cell">
        <title>Oil accumulation by the oleaginous diatom Fistulifera solaris as revealed by the genome and transcriptome.</title>
        <authorList>
            <person name="Tanaka T."/>
            <person name="Maeda Y."/>
            <person name="Veluchamy A."/>
            <person name="Tanaka M."/>
            <person name="Abida H."/>
            <person name="Marechal E."/>
            <person name="Bowler C."/>
            <person name="Muto M."/>
            <person name="Sunaga Y."/>
            <person name="Tanaka M."/>
            <person name="Yoshino T."/>
            <person name="Taniguchi T."/>
            <person name="Fukuda Y."/>
            <person name="Nemoto M."/>
            <person name="Matsumoto M."/>
            <person name="Wong P.S."/>
            <person name="Aburatani S."/>
            <person name="Fujibuchi W."/>
        </authorList>
    </citation>
    <scope>NUCLEOTIDE SEQUENCE [LARGE SCALE GENOMIC DNA]</scope>
    <source>
        <strain evidence="8 9">JPCC DA0580</strain>
    </source>
</reference>
<comment type="subcellular location">
    <subcellularLocation>
        <location evidence="2">Cytoplasm</location>
    </subcellularLocation>
    <subcellularLocation>
        <location evidence="1">Nucleus</location>
    </subcellularLocation>
</comment>
<dbReference type="AlphaFoldDB" id="A0A1Z5JZM0"/>
<evidence type="ECO:0000256" key="3">
    <source>
        <dbReference type="ARBA" id="ARBA00022490"/>
    </source>
</evidence>
<gene>
    <name evidence="8" type="ORF">FisN_4Lh072</name>
</gene>
<dbReference type="Gene3D" id="1.25.40.570">
    <property type="match status" value="1"/>
</dbReference>